<feature type="compositionally biased region" description="Basic residues" evidence="1">
    <location>
        <begin position="118"/>
        <end position="133"/>
    </location>
</feature>
<protein>
    <submittedName>
        <fullName evidence="2">Uncharacterized protein</fullName>
    </submittedName>
</protein>
<organism evidence="2 3">
    <name type="scientific">Botryotinia calthae</name>
    <dbReference type="NCBI Taxonomy" id="38488"/>
    <lineage>
        <taxon>Eukaryota</taxon>
        <taxon>Fungi</taxon>
        <taxon>Dikarya</taxon>
        <taxon>Ascomycota</taxon>
        <taxon>Pezizomycotina</taxon>
        <taxon>Leotiomycetes</taxon>
        <taxon>Helotiales</taxon>
        <taxon>Sclerotiniaceae</taxon>
        <taxon>Botryotinia</taxon>
    </lineage>
</organism>
<name>A0A4Y8CEH9_9HELO</name>
<dbReference type="EMBL" id="PHWZ01000959">
    <property type="protein sequence ID" value="TEY29272.1"/>
    <property type="molecule type" value="Genomic_DNA"/>
</dbReference>
<dbReference type="AlphaFoldDB" id="A0A4Y8CEH9"/>
<evidence type="ECO:0000313" key="2">
    <source>
        <dbReference type="EMBL" id="TEY29272.1"/>
    </source>
</evidence>
<feature type="region of interest" description="Disordered" evidence="1">
    <location>
        <begin position="111"/>
        <end position="133"/>
    </location>
</feature>
<accession>A0A4Y8CEH9</accession>
<dbReference type="Proteomes" id="UP000297299">
    <property type="component" value="Unassembled WGS sequence"/>
</dbReference>
<keyword evidence="3" id="KW-1185">Reference proteome</keyword>
<reference evidence="2 3" key="1">
    <citation type="submission" date="2017-11" db="EMBL/GenBank/DDBJ databases">
        <title>Comparative genomics of Botrytis spp.</title>
        <authorList>
            <person name="Valero-Jimenez C.A."/>
            <person name="Tapia P."/>
            <person name="Veloso J."/>
            <person name="Silva-Moreno E."/>
            <person name="Staats M."/>
            <person name="Valdes J.H."/>
            <person name="Van Kan J.A.L."/>
        </authorList>
    </citation>
    <scope>NUCLEOTIDE SEQUENCE [LARGE SCALE GENOMIC DNA]</scope>
    <source>
        <strain evidence="2 3">MUCL2830</strain>
    </source>
</reference>
<proteinExistence type="predicted"/>
<comment type="caution">
    <text evidence="2">The sequence shown here is derived from an EMBL/GenBank/DDBJ whole genome shotgun (WGS) entry which is preliminary data.</text>
</comment>
<sequence>MEAMSSFSGSLEVAMNVGMSIVNADRGKVPCVRETTSLSDGSYPDEDALFDGDHLDGSDVDALEDNDDNFLPFEDELDEKHYLFLEVECFSKRVIKTPVIKSGQVIELSNSDSEYKGRKSASFKKKRKSKPLK</sequence>
<evidence type="ECO:0000256" key="1">
    <source>
        <dbReference type="SAM" id="MobiDB-lite"/>
    </source>
</evidence>
<gene>
    <name evidence="2" type="ORF">BOTCAL_0963g00010</name>
</gene>
<evidence type="ECO:0000313" key="3">
    <source>
        <dbReference type="Proteomes" id="UP000297299"/>
    </source>
</evidence>